<feature type="modified residue" description="N6-carboxylysine" evidence="15">
    <location>
        <position position="128"/>
    </location>
</feature>
<dbReference type="Proteomes" id="UP000027982">
    <property type="component" value="Chromosome"/>
</dbReference>
<keyword evidence="3 15" id="KW-0028">Amino-acid biosynthesis</keyword>
<evidence type="ECO:0000256" key="13">
    <source>
        <dbReference type="ARBA" id="ARBA00029437"/>
    </source>
</evidence>
<evidence type="ECO:0000256" key="10">
    <source>
        <dbReference type="ARBA" id="ARBA00023304"/>
    </source>
</evidence>
<name>A0A068NJC3_FIMGI</name>
<keyword evidence="5 15" id="KW-0479">Metal-binding</keyword>
<keyword evidence="10 15" id="KW-0100">Branched-chain amino acid biosynthesis</keyword>
<dbReference type="UniPathway" id="UPA00047">
    <property type="reaction ID" value="UER00057"/>
</dbReference>
<dbReference type="InterPro" id="IPR020558">
    <property type="entry name" value="DiOHA_6PGluconate_deHydtase_CS"/>
</dbReference>
<dbReference type="InterPro" id="IPR004404">
    <property type="entry name" value="DihydroxyA_deHydtase"/>
</dbReference>
<organism evidence="18 19">
    <name type="scientific">Fimbriimonas ginsengisoli Gsoil 348</name>
    <dbReference type="NCBI Taxonomy" id="661478"/>
    <lineage>
        <taxon>Bacteria</taxon>
        <taxon>Bacillati</taxon>
        <taxon>Armatimonadota</taxon>
        <taxon>Fimbriimonadia</taxon>
        <taxon>Fimbriimonadales</taxon>
        <taxon>Fimbriimonadaceae</taxon>
        <taxon>Fimbriimonas</taxon>
    </lineage>
</organism>
<feature type="binding site" description="via carbamate group" evidence="15">
    <location>
        <position position="128"/>
    </location>
    <ligand>
        <name>Mg(2+)</name>
        <dbReference type="ChEBI" id="CHEBI:18420"/>
    </ligand>
</feature>
<dbReference type="InterPro" id="IPR056740">
    <property type="entry name" value="ILV_EDD_C"/>
</dbReference>
<dbReference type="Gene3D" id="3.50.30.80">
    <property type="entry name" value="IlvD/EDD C-terminal domain-like"/>
    <property type="match status" value="1"/>
</dbReference>
<comment type="catalytic activity">
    <reaction evidence="15">
        <text>(2R,3R)-2,3-dihydroxy-3-methylpentanoate = (S)-3-methyl-2-oxopentanoate + H2O</text>
        <dbReference type="Rhea" id="RHEA:27694"/>
        <dbReference type="ChEBI" id="CHEBI:15377"/>
        <dbReference type="ChEBI" id="CHEBI:35146"/>
        <dbReference type="ChEBI" id="CHEBI:49258"/>
        <dbReference type="EC" id="4.2.1.9"/>
    </reaction>
</comment>
<evidence type="ECO:0000313" key="19">
    <source>
        <dbReference type="Proteomes" id="UP000027982"/>
    </source>
</evidence>
<dbReference type="OrthoDB" id="9807077at2"/>
<evidence type="ECO:0000256" key="8">
    <source>
        <dbReference type="ARBA" id="ARBA00023014"/>
    </source>
</evidence>
<proteinExistence type="inferred from homology"/>
<keyword evidence="4 15" id="KW-0001">2Fe-2S</keyword>
<gene>
    <name evidence="15" type="primary">ilvD</name>
    <name evidence="18" type="ORF">OP10G_0218</name>
</gene>
<evidence type="ECO:0000256" key="11">
    <source>
        <dbReference type="ARBA" id="ARBA00029304"/>
    </source>
</evidence>
<comment type="similarity">
    <text evidence="2 15">Belongs to the IlvD/Edd family.</text>
</comment>
<evidence type="ECO:0000256" key="7">
    <source>
        <dbReference type="ARBA" id="ARBA00023004"/>
    </source>
</evidence>
<evidence type="ECO:0000259" key="16">
    <source>
        <dbReference type="Pfam" id="PF00920"/>
    </source>
</evidence>
<dbReference type="GO" id="GO:0000287">
    <property type="term" value="F:magnesium ion binding"/>
    <property type="evidence" value="ECO:0007669"/>
    <property type="project" value="UniProtKB-UniRule"/>
</dbReference>
<dbReference type="Pfam" id="PF24877">
    <property type="entry name" value="ILV_EDD_C"/>
    <property type="match status" value="1"/>
</dbReference>
<dbReference type="AlphaFoldDB" id="A0A068NJC3"/>
<evidence type="ECO:0000256" key="9">
    <source>
        <dbReference type="ARBA" id="ARBA00023239"/>
    </source>
</evidence>
<reference evidence="18 19" key="1">
    <citation type="journal article" date="2014" name="PLoS ONE">
        <title>The first complete genome sequence of the class fimbriimonadia in the phylum armatimonadetes.</title>
        <authorList>
            <person name="Hu Z.Y."/>
            <person name="Wang Y.Z."/>
            <person name="Im W.T."/>
            <person name="Wang S.Y."/>
            <person name="Zhao G.P."/>
            <person name="Zheng H.J."/>
            <person name="Quan Z.X."/>
        </authorList>
    </citation>
    <scope>NUCLEOTIDE SEQUENCE [LARGE SCALE GENOMIC DNA]</scope>
    <source>
        <strain evidence="18">Gsoil 348</strain>
    </source>
</reference>
<keyword evidence="8 15" id="KW-0411">Iron-sulfur</keyword>
<comment type="catalytic activity">
    <reaction evidence="11">
        <text>(2R)-2,3-dihydroxy-3-methylbutanoate = 3-methyl-2-oxobutanoate + H2O</text>
        <dbReference type="Rhea" id="RHEA:24809"/>
        <dbReference type="ChEBI" id="CHEBI:11851"/>
        <dbReference type="ChEBI" id="CHEBI:15377"/>
        <dbReference type="ChEBI" id="CHEBI:49072"/>
        <dbReference type="EC" id="4.2.1.9"/>
    </reaction>
    <physiologicalReaction direction="left-to-right" evidence="11">
        <dbReference type="Rhea" id="RHEA:24810"/>
    </physiologicalReaction>
</comment>
<evidence type="ECO:0000259" key="17">
    <source>
        <dbReference type="Pfam" id="PF24877"/>
    </source>
</evidence>
<comment type="function">
    <text evidence="15">Functions in the biosynthesis of branched-chain amino acids. Catalyzes the dehydration of (2R,3R)-2,3-dihydroxy-3-methylpentanoate (2,3-dihydroxy-3-methylvalerate) into 2-oxo-3-methylpentanoate (2-oxo-3-methylvalerate) and of (2R)-2,3-dihydroxy-3-methylbutanoate (2,3-dihydroxyisovalerate) into 2-oxo-3-methylbutanoate (2-oxoisovalerate), the penultimate precursor to L-isoleucine and L-valine, respectively.</text>
</comment>
<comment type="caution">
    <text evidence="15">Lacks conserved residue(s) required for the propagation of feature annotation.</text>
</comment>
<evidence type="ECO:0000256" key="14">
    <source>
        <dbReference type="ARBA" id="ARBA00029490"/>
    </source>
</evidence>
<evidence type="ECO:0000256" key="5">
    <source>
        <dbReference type="ARBA" id="ARBA00022723"/>
    </source>
</evidence>
<feature type="domain" description="Dihydroxy-acid/6-phosphogluconate dehydratase C-terminal" evidence="17">
    <location>
        <begin position="366"/>
        <end position="555"/>
    </location>
</feature>
<dbReference type="PROSITE" id="PS00886">
    <property type="entry name" value="ILVD_EDD_1"/>
    <property type="match status" value="1"/>
</dbReference>
<protein>
    <recommendedName>
        <fullName evidence="14 15">Dihydroxy-acid dehydratase</fullName>
        <shortName evidence="15">DAD</shortName>
        <ecNumber evidence="14 15">4.2.1.9</ecNumber>
    </recommendedName>
</protein>
<feature type="binding site" evidence="15">
    <location>
        <position position="448"/>
    </location>
    <ligand>
        <name>Mg(2+)</name>
        <dbReference type="ChEBI" id="CHEBI:18420"/>
    </ligand>
</feature>
<dbReference type="InterPro" id="IPR000581">
    <property type="entry name" value="ILV_EDD_N"/>
</dbReference>
<evidence type="ECO:0000256" key="15">
    <source>
        <dbReference type="HAMAP-Rule" id="MF_00012"/>
    </source>
</evidence>
<feature type="binding site" evidence="15">
    <location>
        <position position="85"/>
    </location>
    <ligand>
        <name>Mg(2+)</name>
        <dbReference type="ChEBI" id="CHEBI:18420"/>
    </ligand>
</feature>
<dbReference type="GO" id="GO:0009099">
    <property type="term" value="P:L-valine biosynthetic process"/>
    <property type="evidence" value="ECO:0007669"/>
    <property type="project" value="UniProtKB-UniRule"/>
</dbReference>
<dbReference type="GO" id="GO:0004160">
    <property type="term" value="F:dihydroxy-acid dehydratase activity"/>
    <property type="evidence" value="ECO:0007669"/>
    <property type="project" value="UniProtKB-UniRule"/>
</dbReference>
<dbReference type="NCBIfam" id="NF002068">
    <property type="entry name" value="PRK00911.1"/>
    <property type="match status" value="1"/>
</dbReference>
<dbReference type="PANTHER" id="PTHR21000:SF5">
    <property type="entry name" value="DIHYDROXY-ACID DEHYDRATASE, MITOCHONDRIAL"/>
    <property type="match status" value="1"/>
</dbReference>
<feature type="binding site" evidence="15">
    <location>
        <position position="53"/>
    </location>
    <ligand>
        <name>[2Fe-2S] cluster</name>
        <dbReference type="ChEBI" id="CHEBI:190135"/>
    </ligand>
</feature>
<comment type="cofactor">
    <cofactor evidence="1 15">
        <name>Mg(2+)</name>
        <dbReference type="ChEBI" id="CHEBI:18420"/>
    </cofactor>
</comment>
<sequence>MSAFDPRHKSRTITEGPDKTANRAMLRAMGLGDQDMRQPWIGVATVWSEATPCNVNLDVQGLRVAEAIKTQGATPRRFNTISVSDGIAMGHEGMKASLVSREVIADSVELMMRGHCYDGLVGVAGCDKSLPGMLMAMARLDVPSVFLYGGTIMPGRFKDKDVTIQDAFEAAGAYAAGKIDSDELHAVECAVCPGAGACGGQYTANTMACVAEALGMAVLGSGAPPAESKEREAWLVRVGEAAVNALNKGILPSQILTKEAFENAIAIGAATGGSTNVALHIPAIAHELGIEITLDDVARISARTPTLADLRPGGKYVMLDLYKVGGVPAVLRAMLDAGVLHGHCLTVTGKTLAEELEGIVVPPGQDVVRTLANPVDTHGGFAIVRGNLAPDGGVVKTTGVKKLRQTGPARCFDREEDAMAAVQRREIQSGDVVVIRYEGPRGGPGMREMLGVTSAIVGQGLGYEVALLTDGRFSGATRGLMVGHVGPEAQEGGPIALVRDGDLITVDAEKGELSVALSDEELAARHAAWSAPAPQYTRGALAKYARIVGPACRGAVTDNP</sequence>
<dbReference type="SUPFAM" id="SSF143975">
    <property type="entry name" value="IlvD/EDD N-terminal domain-like"/>
    <property type="match status" value="1"/>
</dbReference>
<dbReference type="Pfam" id="PF00920">
    <property type="entry name" value="ILVD_EDD_N"/>
    <property type="match status" value="1"/>
</dbReference>
<evidence type="ECO:0000256" key="3">
    <source>
        <dbReference type="ARBA" id="ARBA00022605"/>
    </source>
</evidence>
<dbReference type="InterPro" id="IPR037237">
    <property type="entry name" value="IlvD/EDD_N"/>
</dbReference>
<dbReference type="FunFam" id="3.50.30.80:FF:000001">
    <property type="entry name" value="Dihydroxy-acid dehydratase"/>
    <property type="match status" value="1"/>
</dbReference>
<feature type="domain" description="Dihydroxy-acid/6-phosphogluconate dehydratase N-terminal" evidence="16">
    <location>
        <begin position="38"/>
        <end position="354"/>
    </location>
</feature>
<dbReference type="KEGG" id="fgi:OP10G_0218"/>
<comment type="pathway">
    <text evidence="12 15">Amino-acid biosynthesis; L-valine biosynthesis; L-valine from pyruvate: step 3/4.</text>
</comment>
<dbReference type="EMBL" id="CP007139">
    <property type="protein sequence ID" value="AIE83586.1"/>
    <property type="molecule type" value="Genomic_DNA"/>
</dbReference>
<dbReference type="InterPro" id="IPR042096">
    <property type="entry name" value="Dihydro-acid_dehy_C"/>
</dbReference>
<dbReference type="EC" id="4.2.1.9" evidence="14 15"/>
<evidence type="ECO:0000256" key="4">
    <source>
        <dbReference type="ARBA" id="ARBA00022714"/>
    </source>
</evidence>
<evidence type="ECO:0000256" key="2">
    <source>
        <dbReference type="ARBA" id="ARBA00006486"/>
    </source>
</evidence>
<comment type="subunit">
    <text evidence="15">Homodimer.</text>
</comment>
<dbReference type="PANTHER" id="PTHR21000">
    <property type="entry name" value="DIHYDROXY-ACID DEHYDRATASE DAD"/>
    <property type="match status" value="1"/>
</dbReference>
<evidence type="ECO:0000256" key="1">
    <source>
        <dbReference type="ARBA" id="ARBA00001946"/>
    </source>
</evidence>
<accession>A0A068NJC3</accession>
<feature type="binding site" evidence="15">
    <location>
        <position position="127"/>
    </location>
    <ligand>
        <name>Mg(2+)</name>
        <dbReference type="ChEBI" id="CHEBI:18420"/>
    </ligand>
</feature>
<keyword evidence="19" id="KW-1185">Reference proteome</keyword>
<dbReference type="UniPathway" id="UPA00049">
    <property type="reaction ID" value="UER00061"/>
</dbReference>
<dbReference type="PROSITE" id="PS00887">
    <property type="entry name" value="ILVD_EDD_2"/>
    <property type="match status" value="1"/>
</dbReference>
<dbReference type="GO" id="GO:0051537">
    <property type="term" value="F:2 iron, 2 sulfur cluster binding"/>
    <property type="evidence" value="ECO:0007669"/>
    <property type="project" value="UniProtKB-UniRule"/>
</dbReference>
<keyword evidence="7 15" id="KW-0408">Iron</keyword>
<dbReference type="NCBIfam" id="TIGR00110">
    <property type="entry name" value="ilvD"/>
    <property type="match status" value="1"/>
</dbReference>
<feature type="active site" description="Proton acceptor" evidence="15">
    <location>
        <position position="474"/>
    </location>
</feature>
<dbReference type="STRING" id="661478.OP10G_0218"/>
<dbReference type="HOGENOM" id="CLU_014271_4_2_0"/>
<dbReference type="eggNOG" id="COG0129">
    <property type="taxonomic scope" value="Bacteria"/>
</dbReference>
<keyword evidence="6 15" id="KW-0460">Magnesium</keyword>
<comment type="pathway">
    <text evidence="13 15">Amino-acid biosynthesis; L-isoleucine biosynthesis; L-isoleucine from 2-oxobutanoate: step 3/4.</text>
</comment>
<dbReference type="RefSeq" id="WP_025227741.1">
    <property type="nucleotide sequence ID" value="NZ_CP007139.1"/>
</dbReference>
<keyword evidence="9 15" id="KW-0456">Lyase</keyword>
<comment type="cofactor">
    <cofactor evidence="15">
        <name>[2Fe-2S] cluster</name>
        <dbReference type="ChEBI" id="CHEBI:190135"/>
    </cofactor>
    <text evidence="15">Binds 1 [2Fe-2S] cluster per subunit. This cluster acts as a Lewis acid cofactor.</text>
</comment>
<dbReference type="InterPro" id="IPR050165">
    <property type="entry name" value="DHAD_IlvD/Edd"/>
</dbReference>
<evidence type="ECO:0000256" key="6">
    <source>
        <dbReference type="ARBA" id="ARBA00022842"/>
    </source>
</evidence>
<dbReference type="GO" id="GO:0009097">
    <property type="term" value="P:isoleucine biosynthetic process"/>
    <property type="evidence" value="ECO:0007669"/>
    <property type="project" value="UniProtKB-UniRule"/>
</dbReference>
<evidence type="ECO:0000256" key="12">
    <source>
        <dbReference type="ARBA" id="ARBA00029436"/>
    </source>
</evidence>
<dbReference type="SUPFAM" id="SSF52016">
    <property type="entry name" value="LeuD/IlvD-like"/>
    <property type="match status" value="1"/>
</dbReference>
<dbReference type="HAMAP" id="MF_00012">
    <property type="entry name" value="IlvD"/>
    <property type="match status" value="1"/>
</dbReference>
<evidence type="ECO:0000313" key="18">
    <source>
        <dbReference type="EMBL" id="AIE83586.1"/>
    </source>
</evidence>